<dbReference type="Proteomes" id="UP001319045">
    <property type="component" value="Chromosome"/>
</dbReference>
<dbReference type="PROSITE" id="PS51729">
    <property type="entry name" value="GNAT_YJDJ"/>
    <property type="match status" value="1"/>
</dbReference>
<accession>A0ABM7P0K0</accession>
<feature type="domain" description="N-acetyltransferase" evidence="1">
    <location>
        <begin position="2"/>
        <end position="89"/>
    </location>
</feature>
<protein>
    <submittedName>
        <fullName evidence="2">N-acetyltransferase</fullName>
    </submittedName>
</protein>
<dbReference type="Gene3D" id="3.40.630.30">
    <property type="match status" value="1"/>
</dbReference>
<keyword evidence="3" id="KW-1185">Reference proteome</keyword>
<name>A0ABM7P0K0_9BACT</name>
<evidence type="ECO:0000313" key="2">
    <source>
        <dbReference type="EMBL" id="BCS86306.1"/>
    </source>
</evidence>
<dbReference type="InterPro" id="IPR016181">
    <property type="entry name" value="Acyl_CoA_acyltransferase"/>
</dbReference>
<gene>
    <name evidence="2" type="ORF">prwr041_21990</name>
</gene>
<reference evidence="2 3" key="1">
    <citation type="journal article" date="2022" name="Int. J. Syst. Evol. Microbiol.">
        <title>Prevotella herbatica sp. nov., a plant polysaccharide-decomposing anaerobic bacterium isolated from a methanogenic reactor.</title>
        <authorList>
            <person name="Uek A."/>
            <person name="Tonouchi A."/>
            <person name="Kaku N."/>
            <person name="Ueki K."/>
        </authorList>
    </citation>
    <scope>NUCLEOTIDE SEQUENCE [LARGE SCALE GENOMIC DNA]</scope>
    <source>
        <strain evidence="2 3">WR041</strain>
    </source>
</reference>
<dbReference type="RefSeq" id="WP_207153872.1">
    <property type="nucleotide sequence ID" value="NZ_AP024484.1"/>
</dbReference>
<proteinExistence type="predicted"/>
<dbReference type="EMBL" id="AP024484">
    <property type="protein sequence ID" value="BCS86306.1"/>
    <property type="molecule type" value="Genomic_DNA"/>
</dbReference>
<dbReference type="SUPFAM" id="SSF55729">
    <property type="entry name" value="Acyl-CoA N-acyltransferases (Nat)"/>
    <property type="match status" value="1"/>
</dbReference>
<sequence length="94" mass="10587">MKYITENNRIYVDGSDDKVIAEITFKTNDGVTTIDHTFVDNSLRRQGVAPELVQMAVNKIIADGNKIAATCPYALKWLKQHPEYKIVDTDDTIS</sequence>
<evidence type="ECO:0000259" key="1">
    <source>
        <dbReference type="PROSITE" id="PS51729"/>
    </source>
</evidence>
<dbReference type="PANTHER" id="PTHR31435:SF10">
    <property type="entry name" value="BSR4717 PROTEIN"/>
    <property type="match status" value="1"/>
</dbReference>
<dbReference type="InterPro" id="IPR031165">
    <property type="entry name" value="GNAT_YJDJ"/>
</dbReference>
<dbReference type="InterPro" id="IPR045057">
    <property type="entry name" value="Gcn5-rel_NAT"/>
</dbReference>
<organism evidence="2 3">
    <name type="scientific">Prevotella herbatica</name>
    <dbReference type="NCBI Taxonomy" id="2801997"/>
    <lineage>
        <taxon>Bacteria</taxon>
        <taxon>Pseudomonadati</taxon>
        <taxon>Bacteroidota</taxon>
        <taxon>Bacteroidia</taxon>
        <taxon>Bacteroidales</taxon>
        <taxon>Prevotellaceae</taxon>
        <taxon>Prevotella</taxon>
    </lineage>
</organism>
<evidence type="ECO:0000313" key="3">
    <source>
        <dbReference type="Proteomes" id="UP001319045"/>
    </source>
</evidence>
<dbReference type="PANTHER" id="PTHR31435">
    <property type="entry name" value="PROTEIN NATD1"/>
    <property type="match status" value="1"/>
</dbReference>
<dbReference type="Pfam" id="PF14542">
    <property type="entry name" value="Acetyltransf_CG"/>
    <property type="match status" value="1"/>
</dbReference>